<feature type="transmembrane region" description="Helical" evidence="2">
    <location>
        <begin position="761"/>
        <end position="787"/>
    </location>
</feature>
<reference evidence="3" key="2">
    <citation type="submission" date="2020-09" db="EMBL/GenBank/DDBJ databases">
        <authorList>
            <person name="Kikuchi T."/>
        </authorList>
    </citation>
    <scope>NUCLEOTIDE SEQUENCE</scope>
    <source>
        <strain evidence="3">Ka4C1</strain>
    </source>
</reference>
<protein>
    <submittedName>
        <fullName evidence="3">(pine wood nematode) hypothetical protein</fullName>
    </submittedName>
</protein>
<feature type="region of interest" description="Disordered" evidence="1">
    <location>
        <begin position="140"/>
        <end position="199"/>
    </location>
</feature>
<evidence type="ECO:0000313" key="6">
    <source>
        <dbReference type="WBParaSite" id="BXY_0459400.1"/>
    </source>
</evidence>
<evidence type="ECO:0000256" key="1">
    <source>
        <dbReference type="SAM" id="MobiDB-lite"/>
    </source>
</evidence>
<feature type="compositionally biased region" description="Acidic residues" evidence="1">
    <location>
        <begin position="537"/>
        <end position="548"/>
    </location>
</feature>
<proteinExistence type="predicted"/>
<feature type="compositionally biased region" description="Acidic residues" evidence="1">
    <location>
        <begin position="501"/>
        <end position="513"/>
    </location>
</feature>
<dbReference type="Proteomes" id="UP000095284">
    <property type="component" value="Unplaced"/>
</dbReference>
<evidence type="ECO:0000313" key="5">
    <source>
        <dbReference type="Proteomes" id="UP000659654"/>
    </source>
</evidence>
<feature type="transmembrane region" description="Helical" evidence="2">
    <location>
        <begin position="799"/>
        <end position="825"/>
    </location>
</feature>
<keyword evidence="5" id="KW-1185">Reference proteome</keyword>
<feature type="transmembrane region" description="Helical" evidence="2">
    <location>
        <begin position="732"/>
        <end position="755"/>
    </location>
</feature>
<keyword evidence="2" id="KW-0472">Membrane</keyword>
<accession>A0A1I7RV33</accession>
<feature type="compositionally biased region" description="Low complexity" evidence="1">
    <location>
        <begin position="184"/>
        <end position="199"/>
    </location>
</feature>
<feature type="transmembrane region" description="Helical" evidence="2">
    <location>
        <begin position="427"/>
        <end position="449"/>
    </location>
</feature>
<dbReference type="EMBL" id="CAJFDI010000003">
    <property type="protein sequence ID" value="CAD5219683.1"/>
    <property type="molecule type" value="Genomic_DNA"/>
</dbReference>
<feature type="compositionally biased region" description="Polar residues" evidence="1">
    <location>
        <begin position="669"/>
        <end position="684"/>
    </location>
</feature>
<sequence>MPFQTFGKRSGQREKPASEAENLTTGAETPCGRDSVSQVWRDSEASGQCAAALSLTFGPVAFSAHRSGRTHSWRRLITAAGRIRIKTPPLTRHSHSLEAELSSFGVEFAGIRAVDGLGPTAVNLPTNPLPHLVVSTASVDTDYSSSSPGVTDDESSFTDFSSTTERIPTERRSRRRRRRKPTSRIEWSSVSSADSSRPPSYFANSAALTYLYSHQRDQSNKITDPKEEPIQLPQEENFFVPYHKRFNNPVTQTPPPLSTNKARRKESSYWKNRENEEIDLPSSSCNEGSTHKYSSASTASVCDQFQLYKKALAELDHNERFNELVKKYGLQACISSDSTGQLENTQQAAEEGPSHFANTYEVLQFYYPFNNLRRAPTPFRVINIDSDLPSTARMETSNGTRPDGENGGYSGTPVKGICTIPARKSGVFALSFQGIAFVLCAAIVSIFFCHIGGYSTIANGVFHIGVNRTHVNEKGEIIGYSQAFAVSDWHTRVKRQNDENPPLEEAGDGEEQDNNTIKKGKKKGGKGKNKKKKEDEEKATEETDDQEAENVKEPKEAAAPPKQDLFPTPIQLDQPVNQLNPEEPQPNPPPNMEDEIDLPQTDDVQGNADTIPTAAATVPSTVRAAEITTVPSMFQTTTPSPVIVATTNAGAGTTESEELIKPDDELQPTELNTTQPSSTATMSTSDLSEDLDEEEPGYYEKIYDGPFPLVRPAILHIGNLEFELLNILRASCVVYLVLCFIWFLSLICLGMSLYFEVLDLVYINIFVLTVVSVYTLIKALLVGILIFKQKAFDWHILGVISGTVGILILGFVFMLGAMVLMVIWYRYIDYMNGGNETCLCTSSIAHYIKSRRGSGRQQQPRQARQNAAGDYSIPEATQHANLPYIDEPPVHQFSNF</sequence>
<gene>
    <name evidence="3" type="ORF">BXYJ_LOCUS5801</name>
</gene>
<dbReference type="Proteomes" id="UP000582659">
    <property type="component" value="Unassembled WGS sequence"/>
</dbReference>
<feature type="region of interest" description="Disordered" evidence="1">
    <location>
        <begin position="246"/>
        <end position="269"/>
    </location>
</feature>
<feature type="compositionally biased region" description="Basic residues" evidence="1">
    <location>
        <begin position="518"/>
        <end position="531"/>
    </location>
</feature>
<name>A0A1I7RV33_BURXY</name>
<dbReference type="Proteomes" id="UP000659654">
    <property type="component" value="Unassembled WGS sequence"/>
</dbReference>
<keyword evidence="2" id="KW-0812">Transmembrane</keyword>
<dbReference type="OrthoDB" id="5832583at2759"/>
<evidence type="ECO:0000313" key="3">
    <source>
        <dbReference type="EMBL" id="CAD5219683.1"/>
    </source>
</evidence>
<dbReference type="AlphaFoldDB" id="A0A1I7RV33"/>
<dbReference type="WBParaSite" id="BXY_0459400.1">
    <property type="protein sequence ID" value="BXY_0459400.1"/>
    <property type="gene ID" value="BXY_0459400"/>
</dbReference>
<feature type="compositionally biased region" description="Polar residues" evidence="1">
    <location>
        <begin position="140"/>
        <end position="149"/>
    </location>
</feature>
<feature type="region of interest" description="Disordered" evidence="1">
    <location>
        <begin position="1"/>
        <end position="34"/>
    </location>
</feature>
<organism evidence="4 6">
    <name type="scientific">Bursaphelenchus xylophilus</name>
    <name type="common">Pinewood nematode worm</name>
    <name type="synonym">Aphelenchoides xylophilus</name>
    <dbReference type="NCBI Taxonomy" id="6326"/>
    <lineage>
        <taxon>Eukaryota</taxon>
        <taxon>Metazoa</taxon>
        <taxon>Ecdysozoa</taxon>
        <taxon>Nematoda</taxon>
        <taxon>Chromadorea</taxon>
        <taxon>Rhabditida</taxon>
        <taxon>Tylenchina</taxon>
        <taxon>Tylenchomorpha</taxon>
        <taxon>Aphelenchoidea</taxon>
        <taxon>Aphelenchoididae</taxon>
        <taxon>Bursaphelenchus</taxon>
    </lineage>
</organism>
<feature type="compositionally biased region" description="Basic residues" evidence="1">
    <location>
        <begin position="172"/>
        <end position="182"/>
    </location>
</feature>
<evidence type="ECO:0000256" key="2">
    <source>
        <dbReference type="SAM" id="Phobius"/>
    </source>
</evidence>
<feature type="region of interest" description="Disordered" evidence="1">
    <location>
        <begin position="497"/>
        <end position="614"/>
    </location>
</feature>
<dbReference type="EMBL" id="CAJFCV020000003">
    <property type="protein sequence ID" value="CAG9105157.1"/>
    <property type="molecule type" value="Genomic_DNA"/>
</dbReference>
<keyword evidence="2" id="KW-1133">Transmembrane helix</keyword>
<dbReference type="SMR" id="A0A1I7RV33"/>
<feature type="region of interest" description="Disordered" evidence="1">
    <location>
        <begin position="391"/>
        <end position="410"/>
    </location>
</feature>
<reference evidence="6" key="1">
    <citation type="submission" date="2016-11" db="UniProtKB">
        <authorList>
            <consortium name="WormBaseParasite"/>
        </authorList>
    </citation>
    <scope>IDENTIFICATION</scope>
</reference>
<evidence type="ECO:0000313" key="4">
    <source>
        <dbReference type="Proteomes" id="UP000095284"/>
    </source>
</evidence>
<feature type="region of interest" description="Disordered" evidence="1">
    <location>
        <begin position="650"/>
        <end position="690"/>
    </location>
</feature>
<feature type="compositionally biased region" description="Low complexity" evidence="1">
    <location>
        <begin position="157"/>
        <end position="166"/>
    </location>
</feature>